<feature type="repeat" description="PPR" evidence="3">
    <location>
        <begin position="443"/>
        <end position="477"/>
    </location>
</feature>
<feature type="repeat" description="PPR" evidence="3">
    <location>
        <begin position="1000"/>
        <end position="1034"/>
    </location>
</feature>
<evidence type="ECO:0000256" key="2">
    <source>
        <dbReference type="ARBA" id="ARBA00022737"/>
    </source>
</evidence>
<feature type="repeat" description="PPR" evidence="3">
    <location>
        <begin position="755"/>
        <end position="789"/>
    </location>
</feature>
<feature type="repeat" description="PPR" evidence="3">
    <location>
        <begin position="965"/>
        <end position="999"/>
    </location>
</feature>
<accession>A0A484LB14</accession>
<keyword evidence="5" id="KW-1185">Reference proteome</keyword>
<proteinExistence type="inferred from homology"/>
<dbReference type="InterPro" id="IPR011990">
    <property type="entry name" value="TPR-like_helical_dom_sf"/>
</dbReference>
<feature type="repeat" description="PPR" evidence="3">
    <location>
        <begin position="198"/>
        <end position="232"/>
    </location>
</feature>
<dbReference type="PANTHER" id="PTHR47939:SF6">
    <property type="entry name" value="OS03G0168400 PROTEIN"/>
    <property type="match status" value="1"/>
</dbReference>
<evidence type="ECO:0008006" key="6">
    <source>
        <dbReference type="Google" id="ProtNLM"/>
    </source>
</evidence>
<evidence type="ECO:0000313" key="4">
    <source>
        <dbReference type="EMBL" id="VFQ73451.1"/>
    </source>
</evidence>
<feature type="repeat" description="PPR" evidence="3">
    <location>
        <begin position="1107"/>
        <end position="1141"/>
    </location>
</feature>
<dbReference type="InterPro" id="IPR050667">
    <property type="entry name" value="PPR-containing_protein"/>
</dbReference>
<feature type="repeat" description="PPR" evidence="3">
    <location>
        <begin position="373"/>
        <end position="407"/>
    </location>
</feature>
<dbReference type="Gene3D" id="1.25.40.10">
    <property type="entry name" value="Tetratricopeptide repeat domain"/>
    <property type="match status" value="9"/>
</dbReference>
<sequence>MLQLLLHNLQSNKQRIKRVHFIVPQFTPFLPHYSLFSSVPVHPSRRSSPSAIKPTNIHPIPINFRGIAKDVIPDCSYLFGCSSGETLANSSLKYFIFRLSCISPETVRRFWRVHPLKPQDVLEILLGFQCVSNNFWLEAEKIESLWGIFRRASQQSKGFEHLSQSYKIMASMLIRAGMFEEVECLLSMATNQEVLFDNHEIFSNLIQGYVGELHLEKAVASYDRMRILGLVPSLSCYELLLKFLVQLNVTQLAPQIFADAITLGMGRTVAQGHIYGSVVRLLCADGKVQDARNLVKKVLTLGIKPSNLVLNAMVTAYCEKRDYDDILSFFVEVRCIPGVHVANKIIHSLCTYLGSQCANSFRLRLEELGFCSNEITLGILIGWSCREGKIKDAFIYFNEILSRRLKPQVYSYDALLSGLFKQGMWKHSQEILYEMKETTDGLQLSTFMVLLAGLCKARQFEEVKAVVFEMADCGFIQPTPLEDLLSKVFTLLGLCPTAVKIRRDSELGYSEAEFYDKLGNGLYLDTDLKKYEAAMTKVLDDAMLPDFKSQILKSIQSKSIKETVIMVGNMVNWGQEFCFPLFSTLVKGFCEGRANLKTVIHLFEENPKFNYHQLDHETLNTLAQTFGKKGLVQRARIIVNGMLLRRQNVENRTHTILLIGLCNKGDGRALANYWHVAQKYNWFPDIKDGKTLLHCLCRHGFHGKALELFEAMLVHHPHKDFGCFNELLEQLCAFGFTNTAHVLLKTLADRGYNPDHMSYDLLVCSFCKEKKFSKALLICETMLAKNFTLPLEASVLLIQWLCRNGNIGKAVFLKDSFSREQPSALLYVHRALIHGLCQSGAVGKASSLYKELHMHGLSHDKEVYNSLAQGYTKAKNFKKIGEVLGVMTRKNMDLTAASYRNLLSLMFAESKLCLALSLKKLMISQKNLPPTLIYNILIFRMFSADKVSFLNTILHEIQSKGLLLEEVSNNFLIQGFSQCKDVTSSLQYLKDMMQKGLRPNNRSLREVIKCLCCNGELEKAFNLSEEMELRGWKLGSVIQNALVEGLLARGKLSEAVQLMDRVELKDLIPGNINYDVLIKRFCQHGEVDKAVDLLNIMLKKGNNSPPDSSSYDYIIQCFCSHDLLDQALDFHAEMLCRSHTANKNTWSALVQCLCRGQRVAEAETLLDTMVQMGETPSREMYSAVINGYRFENNSIKASQVLHRMQQDGYEPDFNTHWALICNLSRSSGKNKSEGFLSRFLSDVGFSRNNPNAKKG</sequence>
<dbReference type="SUPFAM" id="SSF48452">
    <property type="entry name" value="TPR-like"/>
    <property type="match status" value="1"/>
</dbReference>
<dbReference type="EMBL" id="OOIL02001204">
    <property type="protein sequence ID" value="VFQ73451.1"/>
    <property type="molecule type" value="Genomic_DNA"/>
</dbReference>
<comment type="similarity">
    <text evidence="1">Belongs to the PPR family. P subfamily.</text>
</comment>
<feature type="repeat" description="PPR" evidence="3">
    <location>
        <begin position="1070"/>
        <end position="1104"/>
    </location>
</feature>
<dbReference type="NCBIfam" id="TIGR00756">
    <property type="entry name" value="PPR"/>
    <property type="match status" value="4"/>
</dbReference>
<feature type="repeat" description="PPR" evidence="3">
    <location>
        <begin position="1142"/>
        <end position="1176"/>
    </location>
</feature>
<keyword evidence="2" id="KW-0677">Repeat</keyword>
<evidence type="ECO:0000313" key="5">
    <source>
        <dbReference type="Proteomes" id="UP000595140"/>
    </source>
</evidence>
<reference evidence="4 5" key="1">
    <citation type="submission" date="2018-04" db="EMBL/GenBank/DDBJ databases">
        <authorList>
            <person name="Vogel A."/>
        </authorList>
    </citation>
    <scope>NUCLEOTIDE SEQUENCE [LARGE SCALE GENOMIC DNA]</scope>
</reference>
<dbReference type="Pfam" id="PF01535">
    <property type="entry name" value="PPR"/>
    <property type="match status" value="10"/>
</dbReference>
<dbReference type="Pfam" id="PF13041">
    <property type="entry name" value="PPR_2"/>
    <property type="match status" value="2"/>
</dbReference>
<name>A0A484LB14_9ASTE</name>
<dbReference type="OrthoDB" id="773543at2759"/>
<evidence type="ECO:0000256" key="3">
    <source>
        <dbReference type="PROSITE-ProRule" id="PRU00708"/>
    </source>
</evidence>
<feature type="repeat" description="PPR" evidence="3">
    <location>
        <begin position="1177"/>
        <end position="1211"/>
    </location>
</feature>
<dbReference type="PANTHER" id="PTHR47939">
    <property type="entry name" value="MEMBRANE-ASSOCIATED SALT-INDUCIBLE PROTEIN-LIKE"/>
    <property type="match status" value="1"/>
</dbReference>
<dbReference type="PROSITE" id="PS51375">
    <property type="entry name" value="PPR"/>
    <property type="match status" value="11"/>
</dbReference>
<feature type="repeat" description="PPR" evidence="3">
    <location>
        <begin position="271"/>
        <end position="305"/>
    </location>
</feature>
<organism evidence="4 5">
    <name type="scientific">Cuscuta campestris</name>
    <dbReference type="NCBI Taxonomy" id="132261"/>
    <lineage>
        <taxon>Eukaryota</taxon>
        <taxon>Viridiplantae</taxon>
        <taxon>Streptophyta</taxon>
        <taxon>Embryophyta</taxon>
        <taxon>Tracheophyta</taxon>
        <taxon>Spermatophyta</taxon>
        <taxon>Magnoliopsida</taxon>
        <taxon>eudicotyledons</taxon>
        <taxon>Gunneridae</taxon>
        <taxon>Pentapetalae</taxon>
        <taxon>asterids</taxon>
        <taxon>lamiids</taxon>
        <taxon>Solanales</taxon>
        <taxon>Convolvulaceae</taxon>
        <taxon>Cuscuteae</taxon>
        <taxon>Cuscuta</taxon>
        <taxon>Cuscuta subgen. Grammica</taxon>
        <taxon>Cuscuta sect. Cleistogrammica</taxon>
    </lineage>
</organism>
<dbReference type="InterPro" id="IPR002885">
    <property type="entry name" value="PPR_rpt"/>
</dbReference>
<gene>
    <name evidence="4" type="ORF">CCAM_LOCUS15227</name>
</gene>
<dbReference type="Proteomes" id="UP000595140">
    <property type="component" value="Unassembled WGS sequence"/>
</dbReference>
<evidence type="ECO:0000256" key="1">
    <source>
        <dbReference type="ARBA" id="ARBA00007626"/>
    </source>
</evidence>
<protein>
    <recommendedName>
        <fullName evidence="6">Pentacotripeptide-repeat region of PRORP domain-containing protein</fullName>
    </recommendedName>
</protein>
<dbReference type="AlphaFoldDB" id="A0A484LB14"/>